<reference evidence="1 2" key="1">
    <citation type="submission" date="2018-07" db="EMBL/GenBank/DDBJ databases">
        <authorList>
            <consortium name="Pathogen Informatics"/>
        </authorList>
    </citation>
    <scope>NUCLEOTIDE SEQUENCE [LARGE SCALE GENOMIC DNA]</scope>
    <source>
        <strain evidence="1 2">4300STDY6470422</strain>
    </source>
</reference>
<organism evidence="1 2">
    <name type="scientific">Klebsiella pneumoniae</name>
    <dbReference type="NCBI Taxonomy" id="573"/>
    <lineage>
        <taxon>Bacteria</taxon>
        <taxon>Pseudomonadati</taxon>
        <taxon>Pseudomonadota</taxon>
        <taxon>Gammaproteobacteria</taxon>
        <taxon>Enterobacterales</taxon>
        <taxon>Enterobacteriaceae</taxon>
        <taxon>Klebsiella/Raoultella group</taxon>
        <taxon>Klebsiella</taxon>
        <taxon>Klebsiella pneumoniae complex</taxon>
    </lineage>
</organism>
<dbReference type="Proteomes" id="UP000252603">
    <property type="component" value="Unassembled WGS sequence"/>
</dbReference>
<protein>
    <submittedName>
        <fullName evidence="1">Uncharacterized protein</fullName>
    </submittedName>
</protein>
<evidence type="ECO:0000313" key="1">
    <source>
        <dbReference type="EMBL" id="SSK65750.1"/>
    </source>
</evidence>
<dbReference type="EMBL" id="UFEU01000045">
    <property type="protein sequence ID" value="SSK65750.1"/>
    <property type="molecule type" value="Genomic_DNA"/>
</dbReference>
<evidence type="ECO:0000313" key="2">
    <source>
        <dbReference type="Proteomes" id="UP000252603"/>
    </source>
</evidence>
<gene>
    <name evidence="1" type="ORF">SAMEA4364603_05411</name>
</gene>
<dbReference type="AlphaFoldDB" id="A0A332KXQ3"/>
<sequence length="68" mass="8155">MAVGSADLDMLLSNCLFSVVENMARQKKKYLHGMTNEIQQHLNFRVLTVIHIMLWLRWRIIIFIFHRL</sequence>
<proteinExistence type="predicted"/>
<name>A0A332KXQ3_KLEPN</name>
<accession>A0A332KXQ3</accession>